<dbReference type="AlphaFoldDB" id="A0A317F6K0"/>
<feature type="region of interest" description="Disordered" evidence="7">
    <location>
        <begin position="1"/>
        <end position="23"/>
    </location>
</feature>
<feature type="compositionally biased region" description="Pro residues" evidence="7">
    <location>
        <begin position="10"/>
        <end position="23"/>
    </location>
</feature>
<evidence type="ECO:0000313" key="9">
    <source>
        <dbReference type="Proteomes" id="UP000245765"/>
    </source>
</evidence>
<comment type="subcellular location">
    <subcellularLocation>
        <location evidence="6">Cell membrane</location>
        <topology evidence="6">Peripheral membrane protein</topology>
    </subcellularLocation>
</comment>
<feature type="binding site" evidence="6">
    <location>
        <position position="492"/>
    </location>
    <ligand>
        <name>Zn(2+)</name>
        <dbReference type="ChEBI" id="CHEBI:29105"/>
    </ligand>
</feature>
<evidence type="ECO:0000313" key="8">
    <source>
        <dbReference type="EMBL" id="PWS34810.1"/>
    </source>
</evidence>
<evidence type="ECO:0000256" key="5">
    <source>
        <dbReference type="ARBA" id="ARBA00023136"/>
    </source>
</evidence>
<dbReference type="GO" id="GO:0008270">
    <property type="term" value="F:zinc ion binding"/>
    <property type="evidence" value="ECO:0007669"/>
    <property type="project" value="UniProtKB-UniRule"/>
</dbReference>
<feature type="binding site" evidence="6">
    <location>
        <position position="307"/>
    </location>
    <ligand>
        <name>Zn(2+)</name>
        <dbReference type="ChEBI" id="CHEBI:29105"/>
    </ligand>
</feature>
<evidence type="ECO:0000256" key="7">
    <source>
        <dbReference type="SAM" id="MobiDB-lite"/>
    </source>
</evidence>
<comment type="caution">
    <text evidence="8">The sequence shown here is derived from an EMBL/GenBank/DDBJ whole genome shotgun (WGS) entry which is preliminary data.</text>
</comment>
<keyword evidence="3 6" id="KW-0479">Metal-binding</keyword>
<reference evidence="9" key="1">
    <citation type="submission" date="2018-05" db="EMBL/GenBank/DDBJ databases">
        <authorList>
            <person name="Du Z."/>
            <person name="Wang X."/>
        </authorList>
    </citation>
    <scope>NUCLEOTIDE SEQUENCE [LARGE SCALE GENOMIC DNA]</scope>
    <source>
        <strain evidence="9">CQN31</strain>
    </source>
</reference>
<comment type="cofactor">
    <cofactor evidence="6">
        <name>Zn(2+)</name>
        <dbReference type="ChEBI" id="CHEBI:29105"/>
    </cofactor>
</comment>
<dbReference type="Proteomes" id="UP000245765">
    <property type="component" value="Unassembled WGS sequence"/>
</dbReference>
<keyword evidence="5 6" id="KW-0472">Membrane</keyword>
<keyword evidence="4 6" id="KW-0862">Zinc</keyword>
<dbReference type="HAMAP" id="MF_01871">
    <property type="entry name" value="DabA"/>
    <property type="match status" value="1"/>
</dbReference>
<dbReference type="InterPro" id="IPR018752">
    <property type="entry name" value="DabA"/>
</dbReference>
<keyword evidence="9" id="KW-1185">Reference proteome</keyword>
<feature type="binding site" evidence="6">
    <location>
        <position position="309"/>
    </location>
    <ligand>
        <name>Zn(2+)</name>
        <dbReference type="ChEBI" id="CHEBI:29105"/>
    </ligand>
</feature>
<keyword evidence="2 6" id="KW-1003">Cell membrane</keyword>
<dbReference type="EMBL" id="QGNA01000005">
    <property type="protein sequence ID" value="PWS34810.1"/>
    <property type="molecule type" value="Genomic_DNA"/>
</dbReference>
<feature type="binding site" evidence="6">
    <location>
        <position position="507"/>
    </location>
    <ligand>
        <name>Zn(2+)</name>
        <dbReference type="ChEBI" id="CHEBI:29105"/>
    </ligand>
</feature>
<gene>
    <name evidence="6" type="primary">dabA</name>
    <name evidence="8" type="ORF">DFH01_20845</name>
</gene>
<comment type="function">
    <text evidence="6">Part of an energy-coupled inorganic carbon pump.</text>
</comment>
<feature type="compositionally biased region" description="Basic and acidic residues" evidence="7">
    <location>
        <begin position="785"/>
        <end position="794"/>
    </location>
</feature>
<dbReference type="PANTHER" id="PTHR38344:SF1">
    <property type="entry name" value="INORGANIC CARBON TRANSPORTER SUBUNIT DABA-RELATED"/>
    <property type="match status" value="1"/>
</dbReference>
<evidence type="ECO:0000256" key="6">
    <source>
        <dbReference type="HAMAP-Rule" id="MF_01871"/>
    </source>
</evidence>
<organism evidence="8 9">
    <name type="scientific">Falsiroseomonas bella</name>
    <dbReference type="NCBI Taxonomy" id="2184016"/>
    <lineage>
        <taxon>Bacteria</taxon>
        <taxon>Pseudomonadati</taxon>
        <taxon>Pseudomonadota</taxon>
        <taxon>Alphaproteobacteria</taxon>
        <taxon>Acetobacterales</taxon>
        <taxon>Roseomonadaceae</taxon>
        <taxon>Falsiroseomonas</taxon>
    </lineage>
</organism>
<proteinExistence type="inferred from homology"/>
<dbReference type="Pfam" id="PF10070">
    <property type="entry name" value="DabA"/>
    <property type="match status" value="1"/>
</dbReference>
<comment type="similarity">
    <text evidence="6">Belongs to the inorganic carbon transporter (TC 9.A.2) DabA family.</text>
</comment>
<feature type="compositionally biased region" description="Low complexity" evidence="7">
    <location>
        <begin position="796"/>
        <end position="807"/>
    </location>
</feature>
<keyword evidence="1 6" id="KW-0813">Transport</keyword>
<evidence type="ECO:0000256" key="4">
    <source>
        <dbReference type="ARBA" id="ARBA00022833"/>
    </source>
</evidence>
<feature type="region of interest" description="Disordered" evidence="7">
    <location>
        <begin position="785"/>
        <end position="807"/>
    </location>
</feature>
<evidence type="ECO:0000256" key="1">
    <source>
        <dbReference type="ARBA" id="ARBA00022448"/>
    </source>
</evidence>
<protein>
    <recommendedName>
        <fullName evidence="6">Probable inorganic carbon transporter subunit DabA</fullName>
    </recommendedName>
</protein>
<accession>A0A317F6K0</accession>
<dbReference type="GO" id="GO:0005886">
    <property type="term" value="C:plasma membrane"/>
    <property type="evidence" value="ECO:0007669"/>
    <property type="project" value="UniProtKB-SubCell"/>
</dbReference>
<sequence>MSACSASRSRPPPPSPIAGRPPMPELARLSAQIEIAAGHVTPYWPLRSFIAANPLQGLEDQPFEHAARAGGALFGGRAYPPAAMLRAALADGRIDRAILAEAAARHGDHAAADPAALDAPEAATRPAAPSAVNRALIRWLAAFLDEGQAAWTMPGRERGLWPAVRALARHDAEIPRGAEAESLPEDAFRAVAELVADVPEEERSALFTRHLVALAGWSGYVKWRAQARGHDWAAAAPATLADLLALRLFLARQFDETPATTPAQVAPDAAAIWLEAWEETWRRGLAARLAGTAPGPAPRPEAQLVFCIDVRSEVLRRHLERRGPWETLGFAGFFGAAVAVQPFGEASAYASCPVLLQPRHAVPEVAAPGEEQAAAARLTGLGRLKRAKAGLRAMKESLAGAFGFVEATGAAFGAGMVARTVAPGGFARLAGGLAEKVAPPARTTPRIALACDDGSAAPTGLSPAEQAATAEGALRIMGLTAGFAPIVVLCGHGGQAVNNPFAAGLDCGACGGNRGGPNARIMAAILNEPAVRSALAARGIAIPVETVFLAAEHDTTTDTVTLWDTDRAAAHGAILARLQQDLAAARAAAAAERLSRLPGGAPTRALADVERRATDWAETRPEWALARNAGFIVADRGFTRALDLEGRCFLHSYDWQADTQGTALEVILTAPLVVAQWINTQYYFSTVDNGVFGAGSKVTHNVVGGFGVMQGNASDLMTGLPAQSVQSADGVAYHEPLRLMAVVQAPLSRVEGLIAKHRILQTLFGNGWVALLVADPETGRFLRRNRDGSWRDETQAPAAPAPALIAA</sequence>
<comment type="subunit">
    <text evidence="6">Forms a complex with DabB.</text>
</comment>
<evidence type="ECO:0000256" key="3">
    <source>
        <dbReference type="ARBA" id="ARBA00022723"/>
    </source>
</evidence>
<dbReference type="PANTHER" id="PTHR38344">
    <property type="entry name" value="UPF0753 PROTEIN AQ_863"/>
    <property type="match status" value="1"/>
</dbReference>
<name>A0A317F6K0_9PROT</name>
<evidence type="ECO:0000256" key="2">
    <source>
        <dbReference type="ARBA" id="ARBA00022475"/>
    </source>
</evidence>